<gene>
    <name evidence="2" type="ORF">DNG_00529</name>
</gene>
<dbReference type="AlphaFoldDB" id="A0AAE8SRB1"/>
<proteinExistence type="predicted"/>
<evidence type="ECO:0000256" key="1">
    <source>
        <dbReference type="SAM" id="MobiDB-lite"/>
    </source>
</evidence>
<dbReference type="PANTHER" id="PTHR40422">
    <property type="entry name" value="TRANSLATION MACHINERY-ASSOCIATED PROTEIN 17"/>
    <property type="match status" value="1"/>
</dbReference>
<accession>A0AAE8SRB1</accession>
<evidence type="ECO:0000313" key="2">
    <source>
        <dbReference type="EMBL" id="SPN97013.1"/>
    </source>
</evidence>
<comment type="caution">
    <text evidence="2">The sequence shown here is derived from an EMBL/GenBank/DDBJ whole genome shotgun (WGS) entry which is preliminary data.</text>
</comment>
<protein>
    <submittedName>
        <fullName evidence="2">Uncharacterized protein</fullName>
    </submittedName>
</protein>
<dbReference type="GO" id="GO:0070682">
    <property type="term" value="P:proteasome regulatory particle assembly"/>
    <property type="evidence" value="ECO:0007669"/>
    <property type="project" value="InterPro"/>
</dbReference>
<feature type="compositionally biased region" description="Basic and acidic residues" evidence="1">
    <location>
        <begin position="107"/>
        <end position="130"/>
    </location>
</feature>
<feature type="region of interest" description="Disordered" evidence="1">
    <location>
        <begin position="98"/>
        <end position="173"/>
    </location>
</feature>
<dbReference type="GO" id="GO:0030674">
    <property type="term" value="F:protein-macromolecule adaptor activity"/>
    <property type="evidence" value="ECO:0007669"/>
    <property type="project" value="TreeGrafter"/>
</dbReference>
<organism evidence="2 3">
    <name type="scientific">Cephalotrichum gorgonifer</name>
    <dbReference type="NCBI Taxonomy" id="2041049"/>
    <lineage>
        <taxon>Eukaryota</taxon>
        <taxon>Fungi</taxon>
        <taxon>Dikarya</taxon>
        <taxon>Ascomycota</taxon>
        <taxon>Pezizomycotina</taxon>
        <taxon>Sordariomycetes</taxon>
        <taxon>Hypocreomycetidae</taxon>
        <taxon>Microascales</taxon>
        <taxon>Microascaceae</taxon>
        <taxon>Cephalotrichum</taxon>
    </lineage>
</organism>
<dbReference type="Proteomes" id="UP001187682">
    <property type="component" value="Unassembled WGS sequence"/>
</dbReference>
<name>A0AAE8SRB1_9PEZI</name>
<reference evidence="2" key="1">
    <citation type="submission" date="2018-03" db="EMBL/GenBank/DDBJ databases">
        <authorList>
            <person name="Guldener U."/>
        </authorList>
    </citation>
    <scope>NUCLEOTIDE SEQUENCE</scope>
</reference>
<dbReference type="InterPro" id="IPR038966">
    <property type="entry name" value="TMA17"/>
</dbReference>
<dbReference type="EMBL" id="ONZQ02000001">
    <property type="protein sequence ID" value="SPN97013.1"/>
    <property type="molecule type" value="Genomic_DNA"/>
</dbReference>
<dbReference type="PANTHER" id="PTHR40422:SF1">
    <property type="entry name" value="TRANSLATION MACHINERY-ASSOCIATED PROTEIN 17"/>
    <property type="match status" value="1"/>
</dbReference>
<evidence type="ECO:0000313" key="3">
    <source>
        <dbReference type="Proteomes" id="UP001187682"/>
    </source>
</evidence>
<keyword evidence="3" id="KW-1185">Reference proteome</keyword>
<sequence length="200" mass="21471">MSSEAEPISLPRFIEALADLPLSALRLKTLEIRNSVSHLIYSNAELKPFAEADPPDEVCAEAIRENEVVLERMMGRIAALKDEVEKRGGNWAEFEVGPIATGTADSGDERDAADNADTAREGGDEGRETNGVEEGSGAHPAWSDGTFRVGTLRAAPAADGERQNGTGGTLSDAELVRQLEERMRVLDEEEGDTAENGVHL</sequence>